<dbReference type="InterPro" id="IPR045848">
    <property type="entry name" value="R-SNARE_YKT6"/>
</dbReference>
<evidence type="ECO:0000256" key="5">
    <source>
        <dbReference type="ARBA" id="ARBA00023288"/>
    </source>
</evidence>
<dbReference type="CDD" id="cd14824">
    <property type="entry name" value="Longin"/>
    <property type="match status" value="1"/>
</dbReference>
<feature type="region of interest" description="Disordered" evidence="9">
    <location>
        <begin position="125"/>
        <end position="155"/>
    </location>
</feature>
<feature type="domain" description="V-SNARE coiled-coil homology" evidence="11">
    <location>
        <begin position="326"/>
        <end position="386"/>
    </location>
</feature>
<dbReference type="Pfam" id="PF00957">
    <property type="entry name" value="Synaptobrevin"/>
    <property type="match status" value="1"/>
</dbReference>
<dbReference type="GO" id="GO:0005484">
    <property type="term" value="F:SNAP receptor activity"/>
    <property type="evidence" value="ECO:0007669"/>
    <property type="project" value="TreeGrafter"/>
</dbReference>
<dbReference type="OrthoDB" id="27923at2759"/>
<evidence type="ECO:0000256" key="2">
    <source>
        <dbReference type="ARBA" id="ARBA00022481"/>
    </source>
</evidence>
<evidence type="ECO:0000313" key="13">
    <source>
        <dbReference type="Proteomes" id="UP001150907"/>
    </source>
</evidence>
<dbReference type="PROSITE" id="PS50892">
    <property type="entry name" value="V_SNARE"/>
    <property type="match status" value="1"/>
</dbReference>
<dbReference type="GO" id="GO:0006888">
    <property type="term" value="P:endoplasmic reticulum to Golgi vesicle-mediated transport"/>
    <property type="evidence" value="ECO:0007669"/>
    <property type="project" value="TreeGrafter"/>
</dbReference>
<dbReference type="InterPro" id="IPR010908">
    <property type="entry name" value="Longin_dom"/>
</dbReference>
<evidence type="ECO:0000256" key="6">
    <source>
        <dbReference type="ARBA" id="ARBA00023289"/>
    </source>
</evidence>
<dbReference type="CDD" id="cd15867">
    <property type="entry name" value="R-SNARE_YKT6"/>
    <property type="match status" value="1"/>
</dbReference>
<feature type="domain" description="Longin" evidence="10">
    <location>
        <begin position="212"/>
        <end position="315"/>
    </location>
</feature>
<proteinExistence type="inferred from homology"/>
<evidence type="ECO:0000259" key="10">
    <source>
        <dbReference type="PROSITE" id="PS50859"/>
    </source>
</evidence>
<protein>
    <submittedName>
        <fullName evidence="12">Palmitoyltransferase</fullName>
    </submittedName>
</protein>
<accession>A0A9W8BGG6</accession>
<keyword evidence="13" id="KW-1185">Reference proteome</keyword>
<keyword evidence="3" id="KW-0472">Membrane</keyword>
<keyword evidence="8" id="KW-0175">Coiled coil</keyword>
<dbReference type="SUPFAM" id="SSF58038">
    <property type="entry name" value="SNARE fusion complex"/>
    <property type="match status" value="1"/>
</dbReference>
<reference evidence="12" key="1">
    <citation type="submission" date="2022-07" db="EMBL/GenBank/DDBJ databases">
        <title>Phylogenomic reconstructions and comparative analyses of Kickxellomycotina fungi.</title>
        <authorList>
            <person name="Reynolds N.K."/>
            <person name="Stajich J.E."/>
            <person name="Barry K."/>
            <person name="Grigoriev I.V."/>
            <person name="Crous P."/>
            <person name="Smith M.E."/>
        </authorList>
    </citation>
    <scope>NUCLEOTIDE SEQUENCE</scope>
    <source>
        <strain evidence="12">IMI 214461</strain>
    </source>
</reference>
<dbReference type="EMBL" id="JANBQF010000046">
    <property type="protein sequence ID" value="KAJ2006841.1"/>
    <property type="molecule type" value="Genomic_DNA"/>
</dbReference>
<keyword evidence="2" id="KW-0488">Methylation</keyword>
<evidence type="ECO:0000256" key="7">
    <source>
        <dbReference type="ARBA" id="ARBA00046278"/>
    </source>
</evidence>
<keyword evidence="6" id="KW-0636">Prenylation</keyword>
<evidence type="ECO:0000256" key="9">
    <source>
        <dbReference type="SAM" id="MobiDB-lite"/>
    </source>
</evidence>
<evidence type="ECO:0000256" key="3">
    <source>
        <dbReference type="ARBA" id="ARBA00023136"/>
    </source>
</evidence>
<keyword evidence="4" id="KW-0564">Palmitate</keyword>
<comment type="subcellular location">
    <subcellularLocation>
        <location evidence="7">Endomembrane system</location>
        <topology evidence="7">Lipid-anchor</topology>
        <orientation evidence="7">Cytoplasmic side</orientation>
    </subcellularLocation>
</comment>
<dbReference type="Gene3D" id="1.20.5.110">
    <property type="match status" value="1"/>
</dbReference>
<dbReference type="PANTHER" id="PTHR45806">
    <property type="entry name" value="SYNAPTOBREVIN HOMOLOG YKT6"/>
    <property type="match status" value="1"/>
</dbReference>
<organism evidence="12 13">
    <name type="scientific">Coemansia thaxteri</name>
    <dbReference type="NCBI Taxonomy" id="2663907"/>
    <lineage>
        <taxon>Eukaryota</taxon>
        <taxon>Fungi</taxon>
        <taxon>Fungi incertae sedis</taxon>
        <taxon>Zoopagomycota</taxon>
        <taxon>Kickxellomycotina</taxon>
        <taxon>Kickxellomycetes</taxon>
        <taxon>Kickxellales</taxon>
        <taxon>Kickxellaceae</taxon>
        <taxon>Coemansia</taxon>
    </lineage>
</organism>
<comment type="caution">
    <text evidence="12">The sequence shown here is derived from an EMBL/GenBank/DDBJ whole genome shotgun (WGS) entry which is preliminary data.</text>
</comment>
<dbReference type="InterPro" id="IPR042855">
    <property type="entry name" value="V_SNARE_CC"/>
</dbReference>
<dbReference type="AlphaFoldDB" id="A0A9W8BGG6"/>
<dbReference type="SUPFAM" id="SSF64356">
    <property type="entry name" value="SNARE-like"/>
    <property type="match status" value="1"/>
</dbReference>
<evidence type="ECO:0000256" key="8">
    <source>
        <dbReference type="PROSITE-ProRule" id="PRU00290"/>
    </source>
</evidence>
<sequence>MKLLALIGQGSTRTWIRQLPAFSPQARRASILAHAHCGQSASHSSVYPFKTTMGEPEIIDRLQYILHPPFSPTKHADTFQHKNGELHNHRQAHGDANGCRTIELDISAADLRRILNTAVNRSTKPELNCENHHQKSPLRSGGALAPQPPPAAAPSCRLASTLCTGADEAPHVESRPLPETPVAAAPATVTAAVFLLVLGCGGAQQLGGWRMSSADISNVLFCVHVEEFLAFFSTTVAERTLVGQRLAVEENENRAYAYRYSNSLCAVVIADRDYPERVALGLATKIVDEYSKEHDDRYINSAEEKTEFAPLRQYITKYQDPRQADEIMRVQEELDKTKVVLHKTIESILERGEKLENLVDRSNMLSSQSKMFYTTAKKTNSCCIVM</sequence>
<dbReference type="PANTHER" id="PTHR45806:SF1">
    <property type="entry name" value="SYNAPTOBREVIN HOMOLOG YKT6"/>
    <property type="match status" value="1"/>
</dbReference>
<dbReference type="PROSITE" id="PS50859">
    <property type="entry name" value="LONGIN"/>
    <property type="match status" value="1"/>
</dbReference>
<dbReference type="Pfam" id="PF13774">
    <property type="entry name" value="Longin"/>
    <property type="match status" value="1"/>
</dbReference>
<evidence type="ECO:0000256" key="1">
    <source>
        <dbReference type="ARBA" id="ARBA00008025"/>
    </source>
</evidence>
<evidence type="ECO:0000259" key="11">
    <source>
        <dbReference type="PROSITE" id="PS50892"/>
    </source>
</evidence>
<name>A0A9W8BGG6_9FUNG</name>
<evidence type="ECO:0000313" key="12">
    <source>
        <dbReference type="EMBL" id="KAJ2006841.1"/>
    </source>
</evidence>
<dbReference type="Proteomes" id="UP001150907">
    <property type="component" value="Unassembled WGS sequence"/>
</dbReference>
<dbReference type="GO" id="GO:0005794">
    <property type="term" value="C:Golgi apparatus"/>
    <property type="evidence" value="ECO:0007669"/>
    <property type="project" value="TreeGrafter"/>
</dbReference>
<gene>
    <name evidence="12" type="primary">YKT6</name>
    <name evidence="12" type="ORF">H4R26_001152</name>
</gene>
<dbReference type="Gene3D" id="3.30.450.50">
    <property type="entry name" value="Longin domain"/>
    <property type="match status" value="1"/>
</dbReference>
<dbReference type="InterPro" id="IPR011012">
    <property type="entry name" value="Longin-like_dom_sf"/>
</dbReference>
<keyword evidence="5" id="KW-0449">Lipoprotein</keyword>
<evidence type="ECO:0000256" key="4">
    <source>
        <dbReference type="ARBA" id="ARBA00023139"/>
    </source>
</evidence>
<dbReference type="SMART" id="SM01270">
    <property type="entry name" value="Longin"/>
    <property type="match status" value="1"/>
</dbReference>
<comment type="similarity">
    <text evidence="1">Belongs to the synaptobrevin family.</text>
</comment>